<dbReference type="Proteomes" id="UP000516437">
    <property type="component" value="Chromosome 8"/>
</dbReference>
<dbReference type="SMART" id="SM00317">
    <property type="entry name" value="SET"/>
    <property type="match status" value="1"/>
</dbReference>
<keyword evidence="13" id="KW-1185">Reference proteome</keyword>
<dbReference type="Pfam" id="PF00856">
    <property type="entry name" value="SET"/>
    <property type="match status" value="1"/>
</dbReference>
<dbReference type="PROSITE" id="PS50868">
    <property type="entry name" value="POST_SET"/>
    <property type="match status" value="1"/>
</dbReference>
<evidence type="ECO:0000259" key="10">
    <source>
        <dbReference type="PROSITE" id="PS50868"/>
    </source>
</evidence>
<dbReference type="InterPro" id="IPR001214">
    <property type="entry name" value="SET_dom"/>
</dbReference>
<evidence type="ECO:0000256" key="7">
    <source>
        <dbReference type="ARBA" id="ARBA00023242"/>
    </source>
</evidence>
<keyword evidence="3" id="KW-0158">Chromosome</keyword>
<evidence type="ECO:0000259" key="11">
    <source>
        <dbReference type="PROSITE" id="PS51215"/>
    </source>
</evidence>
<dbReference type="CDD" id="cd19172">
    <property type="entry name" value="SET_SETD2"/>
    <property type="match status" value="1"/>
</dbReference>
<evidence type="ECO:0000259" key="9">
    <source>
        <dbReference type="PROSITE" id="PS50280"/>
    </source>
</evidence>
<feature type="domain" description="Post-SET" evidence="10">
    <location>
        <begin position="296"/>
        <end position="312"/>
    </location>
</feature>
<dbReference type="AlphaFoldDB" id="A0A6A1URY9"/>
<keyword evidence="7" id="KW-0539">Nucleus</keyword>
<evidence type="ECO:0000256" key="1">
    <source>
        <dbReference type="ARBA" id="ARBA00004123"/>
    </source>
</evidence>
<comment type="subcellular location">
    <subcellularLocation>
        <location evidence="2">Chromosome</location>
    </subcellularLocation>
    <subcellularLocation>
        <location evidence="1">Nucleus</location>
    </subcellularLocation>
</comment>
<accession>A0A6A1URY9</accession>
<dbReference type="SMART" id="SM00570">
    <property type="entry name" value="AWS"/>
    <property type="match status" value="1"/>
</dbReference>
<dbReference type="EMBL" id="RXIC02000026">
    <property type="protein sequence ID" value="KAB1203139.1"/>
    <property type="molecule type" value="Genomic_DNA"/>
</dbReference>
<reference evidence="12 13" key="1">
    <citation type="journal article" date="2019" name="Plant Biotechnol. J.">
        <title>The red bayberry genome and genetic basis of sex determination.</title>
        <authorList>
            <person name="Jia H.M."/>
            <person name="Jia H.J."/>
            <person name="Cai Q.L."/>
            <person name="Wang Y."/>
            <person name="Zhao H.B."/>
            <person name="Yang W.F."/>
            <person name="Wang G.Y."/>
            <person name="Li Y.H."/>
            <person name="Zhan D.L."/>
            <person name="Shen Y.T."/>
            <person name="Niu Q.F."/>
            <person name="Chang L."/>
            <person name="Qiu J."/>
            <person name="Zhao L."/>
            <person name="Xie H.B."/>
            <person name="Fu W.Y."/>
            <person name="Jin J."/>
            <person name="Li X.W."/>
            <person name="Jiao Y."/>
            <person name="Zhou C.C."/>
            <person name="Tu T."/>
            <person name="Chai C.Y."/>
            <person name="Gao J.L."/>
            <person name="Fan L.J."/>
            <person name="van de Weg E."/>
            <person name="Wang J.Y."/>
            <person name="Gao Z.S."/>
        </authorList>
    </citation>
    <scope>NUCLEOTIDE SEQUENCE [LARGE SCALE GENOMIC DNA]</scope>
    <source>
        <tissue evidence="12">Leaves</tissue>
    </source>
</reference>
<dbReference type="InterPro" id="IPR006560">
    <property type="entry name" value="AWS_dom"/>
</dbReference>
<comment type="caution">
    <text evidence="12">The sequence shown here is derived from an EMBL/GenBank/DDBJ whole genome shotgun (WGS) entry which is preliminary data.</text>
</comment>
<evidence type="ECO:0000256" key="8">
    <source>
        <dbReference type="SAM" id="MobiDB-lite"/>
    </source>
</evidence>
<evidence type="ECO:0000256" key="2">
    <source>
        <dbReference type="ARBA" id="ARBA00004286"/>
    </source>
</evidence>
<keyword evidence="6" id="KW-0949">S-adenosyl-L-methionine</keyword>
<dbReference type="PANTHER" id="PTHR22884">
    <property type="entry name" value="SET DOMAIN PROTEINS"/>
    <property type="match status" value="1"/>
</dbReference>
<evidence type="ECO:0000313" key="12">
    <source>
        <dbReference type="EMBL" id="KAB1203139.1"/>
    </source>
</evidence>
<feature type="region of interest" description="Disordered" evidence="8">
    <location>
        <begin position="487"/>
        <end position="512"/>
    </location>
</feature>
<dbReference type="GO" id="GO:0005634">
    <property type="term" value="C:nucleus"/>
    <property type="evidence" value="ECO:0007669"/>
    <property type="project" value="UniProtKB-SubCell"/>
</dbReference>
<proteinExistence type="predicted"/>
<name>A0A6A1URY9_9ROSI</name>
<dbReference type="GO" id="GO:0032259">
    <property type="term" value="P:methylation"/>
    <property type="evidence" value="ECO:0007669"/>
    <property type="project" value="UniProtKB-KW"/>
</dbReference>
<dbReference type="SMART" id="SM00508">
    <property type="entry name" value="PostSET"/>
    <property type="match status" value="1"/>
</dbReference>
<dbReference type="Pfam" id="PF17907">
    <property type="entry name" value="AWS"/>
    <property type="match status" value="1"/>
</dbReference>
<feature type="compositionally biased region" description="Low complexity" evidence="8">
    <location>
        <begin position="495"/>
        <end position="509"/>
    </location>
</feature>
<feature type="domain" description="SET" evidence="9">
    <location>
        <begin position="128"/>
        <end position="245"/>
    </location>
</feature>
<dbReference type="OrthoDB" id="422362at2759"/>
<dbReference type="Gene3D" id="2.170.270.10">
    <property type="entry name" value="SET domain"/>
    <property type="match status" value="1"/>
</dbReference>
<dbReference type="InterPro" id="IPR044437">
    <property type="entry name" value="SETD2/Set2_SET"/>
</dbReference>
<dbReference type="GO" id="GO:0005694">
    <property type="term" value="C:chromosome"/>
    <property type="evidence" value="ECO:0007669"/>
    <property type="project" value="UniProtKB-SubCell"/>
</dbReference>
<keyword evidence="5 12" id="KW-0808">Transferase</keyword>
<dbReference type="PROSITE" id="PS50280">
    <property type="entry name" value="SET"/>
    <property type="match status" value="1"/>
</dbReference>
<dbReference type="SUPFAM" id="SSF82199">
    <property type="entry name" value="SET domain"/>
    <property type="match status" value="2"/>
</dbReference>
<dbReference type="PROSITE" id="PS51215">
    <property type="entry name" value="AWS"/>
    <property type="match status" value="1"/>
</dbReference>
<dbReference type="InterPro" id="IPR046341">
    <property type="entry name" value="SET_dom_sf"/>
</dbReference>
<evidence type="ECO:0000256" key="6">
    <source>
        <dbReference type="ARBA" id="ARBA00022691"/>
    </source>
</evidence>
<evidence type="ECO:0000256" key="5">
    <source>
        <dbReference type="ARBA" id="ARBA00022679"/>
    </source>
</evidence>
<evidence type="ECO:0000256" key="4">
    <source>
        <dbReference type="ARBA" id="ARBA00022603"/>
    </source>
</evidence>
<gene>
    <name evidence="12" type="ORF">CJ030_MR8G006289</name>
</gene>
<sequence>MDKAFADCSIRQEKSNAEINVELDISDASGEEDANDARLNYKGLGCRRSTGFQESTFKCISTNEFLHRRRKTQTIDEIMVCHCKPTPRGQLGCADECLNRMLNIECVQGACPCGDFCSNQQFQRQKYAKLEWFRSGKKGYGLKLQEDISKGHFLIEYVGEVLDIHAYEARQKEYALNGHRHFYFMTLNGSEVIDACAKGNLGRFINHSCDPNCRTEKWMVNGEICIGLFALRDIKKIIYCFLQITPALLLGPSDSEFMTWCDSLPLKARLLRTLGVIAKGEEVTFDYNYVRVFGAAAKKCYCGAPQCRGYIGGDPLSSEVIVQGDSDEEFPEPVMLEDGGNGDSLDNMITRPIPFDRAELQTAKSLLKYRHRIDKATTAAGQLESIIKKDEPVTRSAASQLQSSVELQDSKGILQSFVQPVEISHQTKDLPSKPLHTLQQETSIDEEAMNKTSSSVDRLDICSPAMTPSKSFYDGVDVSVKSYSEKVEDKRVSSKSHSLTKVSRSSSSGKKGKVISDLANTNKVSVTANKSLALSIKAKKLLSSSSNGRSEAVEEKLNEFWMKQDASKGYLKLLLLTAASGDSGNGEAIQSNRDLSMILDALLKTKSRAVLIDILNKNGLRMLHNIMKQYRRDFKKIPILRKLLKVLEYLAVREILTPEHINGGAPCPGMESFRESMLSLTEHDDKQVHQIARNFRDRWIPRPVRKNSYLDRNDVRIEVRKVANSNRFSSSPNFWRDQDARPTEAIDCVKQSIDTTSYDTGLQEGCSAPSVGGCLTNETKPRKRKSRWDQPAEPNPGSTYQHKEQKLESTSIEQSESRLLQGGVEEILDPTEMVSRKKTNSPGSVYNHYEQDEASRADHERQNIPEDFPPGFSSPRALAVWHAPAGRVDSWVIAPAMPFHPFPPLPPFPRDNKDHPPSHALNTLTMNQPVEAQRDTCCPAPCYVDGTPQSIDIPGANSQQPFKRARESSYDLGRRYFRQEKWNTAKMGPPWLRRRNGWGHLGDNSRGGSSGIGIGNLAKEVTNSYVSDDVSCRVEKAGNNFFQHSQHQNHH</sequence>
<feature type="domain" description="AWS" evidence="11">
    <location>
        <begin position="76"/>
        <end position="126"/>
    </location>
</feature>
<dbReference type="GO" id="GO:0046975">
    <property type="term" value="F:histone H3K36 methyltransferase activity"/>
    <property type="evidence" value="ECO:0007669"/>
    <property type="project" value="InterPro"/>
</dbReference>
<dbReference type="InterPro" id="IPR003616">
    <property type="entry name" value="Post-SET_dom"/>
</dbReference>
<dbReference type="InterPro" id="IPR050777">
    <property type="entry name" value="SET2_Histone-Lys_MeTrsfase"/>
</dbReference>
<evidence type="ECO:0000313" key="13">
    <source>
        <dbReference type="Proteomes" id="UP000516437"/>
    </source>
</evidence>
<evidence type="ECO:0000256" key="3">
    <source>
        <dbReference type="ARBA" id="ARBA00022454"/>
    </source>
</evidence>
<feature type="region of interest" description="Disordered" evidence="8">
    <location>
        <begin position="767"/>
        <end position="817"/>
    </location>
</feature>
<organism evidence="12 13">
    <name type="scientific">Morella rubra</name>
    <name type="common">Chinese bayberry</name>
    <dbReference type="NCBI Taxonomy" id="262757"/>
    <lineage>
        <taxon>Eukaryota</taxon>
        <taxon>Viridiplantae</taxon>
        <taxon>Streptophyta</taxon>
        <taxon>Embryophyta</taxon>
        <taxon>Tracheophyta</taxon>
        <taxon>Spermatophyta</taxon>
        <taxon>Magnoliopsida</taxon>
        <taxon>eudicotyledons</taxon>
        <taxon>Gunneridae</taxon>
        <taxon>Pentapetalae</taxon>
        <taxon>rosids</taxon>
        <taxon>fabids</taxon>
        <taxon>Fagales</taxon>
        <taxon>Myricaceae</taxon>
        <taxon>Morella</taxon>
    </lineage>
</organism>
<feature type="compositionally biased region" description="Polar residues" evidence="8">
    <location>
        <begin position="808"/>
        <end position="817"/>
    </location>
</feature>
<keyword evidence="4 12" id="KW-0489">Methyltransferase</keyword>
<protein>
    <submittedName>
        <fullName evidence="12">Histone-lysine N-methyltransferase ASHH2</fullName>
    </submittedName>
</protein>